<dbReference type="GO" id="GO:0005789">
    <property type="term" value="C:endoplasmic reticulum membrane"/>
    <property type="evidence" value="ECO:0007669"/>
    <property type="project" value="UniProtKB-SubCell"/>
</dbReference>
<dbReference type="EMBL" id="KZ819634">
    <property type="protein sequence ID" value="PWN94094.1"/>
    <property type="molecule type" value="Genomic_DNA"/>
</dbReference>
<keyword evidence="6 10" id="KW-0949">S-adenosyl-L-methionine</keyword>
<dbReference type="FunCoup" id="A0A316YZ99">
    <property type="interactions" value="222"/>
</dbReference>
<feature type="transmembrane region" description="Helical" evidence="10">
    <location>
        <begin position="37"/>
        <end position="59"/>
    </location>
</feature>
<dbReference type="Proteomes" id="UP000245768">
    <property type="component" value="Unassembled WGS sequence"/>
</dbReference>
<dbReference type="GO" id="GO:0004671">
    <property type="term" value="F:protein C-terminal S-isoprenylcysteine carboxyl O-methyltransferase activity"/>
    <property type="evidence" value="ECO:0007669"/>
    <property type="project" value="UniProtKB-EC"/>
</dbReference>
<dbReference type="Gene3D" id="1.20.120.1630">
    <property type="match status" value="1"/>
</dbReference>
<dbReference type="PANTHER" id="PTHR12714:SF9">
    <property type="entry name" value="PROTEIN-S-ISOPRENYLCYSTEINE O-METHYLTRANSFERASE"/>
    <property type="match status" value="1"/>
</dbReference>
<evidence type="ECO:0000256" key="10">
    <source>
        <dbReference type="RuleBase" id="RU362022"/>
    </source>
</evidence>
<evidence type="ECO:0000313" key="12">
    <source>
        <dbReference type="EMBL" id="PWN94094.1"/>
    </source>
</evidence>
<comment type="catalytic activity">
    <reaction evidence="10">
        <text>[protein]-C-terminal S-[(2E,6E)-farnesyl]-L-cysteine + S-adenosyl-L-methionine = [protein]-C-terminal S-[(2E,6E)-farnesyl]-L-cysteine methyl ester + S-adenosyl-L-homocysteine</text>
        <dbReference type="Rhea" id="RHEA:21672"/>
        <dbReference type="Rhea" id="RHEA-COMP:12125"/>
        <dbReference type="Rhea" id="RHEA-COMP:12126"/>
        <dbReference type="ChEBI" id="CHEBI:57856"/>
        <dbReference type="ChEBI" id="CHEBI:59789"/>
        <dbReference type="ChEBI" id="CHEBI:90510"/>
        <dbReference type="ChEBI" id="CHEBI:90511"/>
        <dbReference type="EC" id="2.1.1.100"/>
    </reaction>
</comment>
<keyword evidence="5" id="KW-0808">Transferase</keyword>
<keyword evidence="9 10" id="KW-0472">Membrane</keyword>
<dbReference type="InParanoid" id="A0A316YZ99"/>
<dbReference type="Pfam" id="PF04140">
    <property type="entry name" value="ICMT"/>
    <property type="match status" value="1"/>
</dbReference>
<dbReference type="PROSITE" id="PS51564">
    <property type="entry name" value="SAM_ICMT"/>
    <property type="match status" value="1"/>
</dbReference>
<comment type="similarity">
    <text evidence="2 10">Belongs to the class VI-like SAM-binding methyltransferase superfamily. Isoprenylcysteine carboxyl methyltransferase family.</text>
</comment>
<evidence type="ECO:0000256" key="5">
    <source>
        <dbReference type="ARBA" id="ARBA00022679"/>
    </source>
</evidence>
<evidence type="ECO:0000256" key="7">
    <source>
        <dbReference type="ARBA" id="ARBA00022692"/>
    </source>
</evidence>
<dbReference type="GO" id="GO:0032259">
    <property type="term" value="P:methylation"/>
    <property type="evidence" value="ECO:0007669"/>
    <property type="project" value="UniProtKB-KW"/>
</dbReference>
<organism evidence="12 13">
    <name type="scientific">Acaromyces ingoldii</name>
    <dbReference type="NCBI Taxonomy" id="215250"/>
    <lineage>
        <taxon>Eukaryota</taxon>
        <taxon>Fungi</taxon>
        <taxon>Dikarya</taxon>
        <taxon>Basidiomycota</taxon>
        <taxon>Ustilaginomycotina</taxon>
        <taxon>Exobasidiomycetes</taxon>
        <taxon>Exobasidiales</taxon>
        <taxon>Cryptobasidiaceae</taxon>
        <taxon>Acaromyces</taxon>
    </lineage>
</organism>
<accession>A0A316YZ99</accession>
<keyword evidence="4 10" id="KW-0489">Methyltransferase</keyword>
<sequence>MTGTNGQETAAPRGKNFFSPSSSDSIPPHLAPAALRVALTAFPLGFLAGHVVSIALQVFRPQVIADSISKPWLVSAVAEVEELAPWWRPQLHLYLLAWSTFHLLEFVITARYNSTRLMADSFLISNGLSYHLAHLLGLFEFLVESFLFPTLKQTSRWTYIGLVLVFIGQLIRSLAMVHAADNFSHEVAHHKRPDHRLVTDGIYAYTRHPSYLGFFTWALGTQIGLSNPLSTIIFAVVLWRFFSRRIRGEEIYLVAFFGREYEEYRKRVGVYIPFVR</sequence>
<dbReference type="PANTHER" id="PTHR12714">
    <property type="entry name" value="PROTEIN-S ISOPRENYLCYSTEINE O-METHYLTRANSFERASE"/>
    <property type="match status" value="1"/>
</dbReference>
<evidence type="ECO:0000256" key="6">
    <source>
        <dbReference type="ARBA" id="ARBA00022691"/>
    </source>
</evidence>
<evidence type="ECO:0000256" key="3">
    <source>
        <dbReference type="ARBA" id="ARBA00012151"/>
    </source>
</evidence>
<evidence type="ECO:0000256" key="11">
    <source>
        <dbReference type="SAM" id="MobiDB-lite"/>
    </source>
</evidence>
<reference evidence="12 13" key="1">
    <citation type="journal article" date="2018" name="Mol. Biol. Evol.">
        <title>Broad Genomic Sampling Reveals a Smut Pathogenic Ancestry of the Fungal Clade Ustilaginomycotina.</title>
        <authorList>
            <person name="Kijpornyongpan T."/>
            <person name="Mondo S.J."/>
            <person name="Barry K."/>
            <person name="Sandor L."/>
            <person name="Lee J."/>
            <person name="Lipzen A."/>
            <person name="Pangilinan J."/>
            <person name="LaButti K."/>
            <person name="Hainaut M."/>
            <person name="Henrissat B."/>
            <person name="Grigoriev I.V."/>
            <person name="Spatafora J.W."/>
            <person name="Aime M.C."/>
        </authorList>
    </citation>
    <scope>NUCLEOTIDE SEQUENCE [LARGE SCALE GENOMIC DNA]</scope>
    <source>
        <strain evidence="12 13">MCA 4198</strain>
    </source>
</reference>
<feature type="transmembrane region" description="Helical" evidence="10">
    <location>
        <begin position="214"/>
        <end position="239"/>
    </location>
</feature>
<comment type="caution">
    <text evidence="10">Lacks conserved residue(s) required for the propagation of feature annotation.</text>
</comment>
<keyword evidence="7 10" id="KW-0812">Transmembrane</keyword>
<dbReference type="STRING" id="215250.A0A316YZ99"/>
<dbReference type="InterPro" id="IPR025770">
    <property type="entry name" value="PPMT_MeTrfase"/>
</dbReference>
<evidence type="ECO:0000256" key="4">
    <source>
        <dbReference type="ARBA" id="ARBA00022603"/>
    </source>
</evidence>
<gene>
    <name evidence="12" type="ORF">FA10DRAFT_299411</name>
</gene>
<dbReference type="EC" id="2.1.1.100" evidence="3 10"/>
<dbReference type="RefSeq" id="XP_025381292.1">
    <property type="nucleotide sequence ID" value="XM_025524717.1"/>
</dbReference>
<dbReference type="GeneID" id="37046633"/>
<keyword evidence="10" id="KW-0256">Endoplasmic reticulum</keyword>
<protein>
    <recommendedName>
        <fullName evidence="3 10">Protein-S-isoprenylcysteine O-methyltransferase</fullName>
        <ecNumber evidence="3 10">2.1.1.100</ecNumber>
    </recommendedName>
</protein>
<evidence type="ECO:0000256" key="1">
    <source>
        <dbReference type="ARBA" id="ARBA00004141"/>
    </source>
</evidence>
<proteinExistence type="inferred from homology"/>
<evidence type="ECO:0000256" key="8">
    <source>
        <dbReference type="ARBA" id="ARBA00022989"/>
    </source>
</evidence>
<evidence type="ECO:0000256" key="9">
    <source>
        <dbReference type="ARBA" id="ARBA00023136"/>
    </source>
</evidence>
<feature type="region of interest" description="Disordered" evidence="11">
    <location>
        <begin position="1"/>
        <end position="23"/>
    </location>
</feature>
<dbReference type="AlphaFoldDB" id="A0A316YZ99"/>
<keyword evidence="8 10" id="KW-1133">Transmembrane helix</keyword>
<dbReference type="OrthoDB" id="422086at2759"/>
<dbReference type="InterPro" id="IPR007269">
    <property type="entry name" value="ICMT_MeTrfase"/>
</dbReference>
<name>A0A316YZ99_9BASI</name>
<evidence type="ECO:0000256" key="2">
    <source>
        <dbReference type="ARBA" id="ARBA00009140"/>
    </source>
</evidence>
<feature type="transmembrane region" description="Helical" evidence="10">
    <location>
        <begin position="159"/>
        <end position="180"/>
    </location>
</feature>
<comment type="subcellular location">
    <subcellularLocation>
        <location evidence="10">Endoplasmic reticulum membrane</location>
        <topology evidence="10">Multi-pass membrane protein</topology>
    </subcellularLocation>
    <subcellularLocation>
        <location evidence="1">Membrane</location>
        <topology evidence="1">Multi-pass membrane protein</topology>
    </subcellularLocation>
</comment>
<evidence type="ECO:0000313" key="13">
    <source>
        <dbReference type="Proteomes" id="UP000245768"/>
    </source>
</evidence>
<keyword evidence="13" id="KW-1185">Reference proteome</keyword>